<dbReference type="InterPro" id="IPR019999">
    <property type="entry name" value="Anth_synth_I-like"/>
</dbReference>
<dbReference type="Proteomes" id="UP001597347">
    <property type="component" value="Unassembled WGS sequence"/>
</dbReference>
<dbReference type="RefSeq" id="WP_377936587.1">
    <property type="nucleotide sequence ID" value="NZ_JBHUEA010000037.1"/>
</dbReference>
<dbReference type="PANTHER" id="PTHR11236">
    <property type="entry name" value="AMINOBENZOATE/ANTHRANILATE SYNTHASE"/>
    <property type="match status" value="1"/>
</dbReference>
<proteinExistence type="predicted"/>
<dbReference type="EMBL" id="JBHUEA010000037">
    <property type="protein sequence ID" value="MFD1722993.1"/>
    <property type="molecule type" value="Genomic_DNA"/>
</dbReference>
<dbReference type="InterPro" id="IPR005801">
    <property type="entry name" value="ADC_synthase"/>
</dbReference>
<gene>
    <name evidence="2" type="ORF">ACFSBI_15695</name>
</gene>
<name>A0ABW4LIB4_9MICO</name>
<accession>A0ABW4LIB4</accession>
<evidence type="ECO:0000313" key="2">
    <source>
        <dbReference type="EMBL" id="MFD1722993.1"/>
    </source>
</evidence>
<comment type="caution">
    <text evidence="2">The sequence shown here is derived from an EMBL/GenBank/DDBJ whole genome shotgun (WGS) entry which is preliminary data.</text>
</comment>
<dbReference type="Gene3D" id="3.60.120.10">
    <property type="entry name" value="Anthranilate synthase"/>
    <property type="match status" value="1"/>
</dbReference>
<evidence type="ECO:0000259" key="1">
    <source>
        <dbReference type="Pfam" id="PF00425"/>
    </source>
</evidence>
<dbReference type="Pfam" id="PF00425">
    <property type="entry name" value="Chorismate_bind"/>
    <property type="match status" value="1"/>
</dbReference>
<sequence length="436" mass="45516">MPRPEPGPVLRLPLPRRVRAEDVARALGAADLVWSDREAAPTDRVSFVGAAERVLRFDQAADPERVLGALEPEAAASSRLGWWGWFGYELGAAWIGVPSEPGAAPAAAFLHAAVGVELDHDAGAAVVVALPGREAEAAALHAAVLAAKPEPPVPPVPPVPTDWSWRHGPEAYPAVVEACREAIRAGDAYQLCLTDTATIRFAAPPDPVAVFRALRAAATVPAALLVRIDGWSLASVSPETFLAVDAAGRARSRPIKGTRRRDADPERDRALAAELLASDKERAENTMIVDLVRNDLARVARVGGVRVTGLLEVETYPAVHQLVSTVEADLVGRPLDAVAALLPAGSMTGTPKRSAVTILRDLERGPRGVYSGAAGRISADGTIDLAVVIRSVVLHGGTATIGAGGGITILSDPAEEEAEVRLKARPLLAACGVVAP</sequence>
<dbReference type="PRINTS" id="PR00095">
    <property type="entry name" value="ANTSNTHASEI"/>
</dbReference>
<reference evidence="3" key="1">
    <citation type="journal article" date="2019" name="Int. J. Syst. Evol. Microbiol.">
        <title>The Global Catalogue of Microorganisms (GCM) 10K type strain sequencing project: providing services to taxonomists for standard genome sequencing and annotation.</title>
        <authorList>
            <consortium name="The Broad Institute Genomics Platform"/>
            <consortium name="The Broad Institute Genome Sequencing Center for Infectious Disease"/>
            <person name="Wu L."/>
            <person name="Ma J."/>
        </authorList>
    </citation>
    <scope>NUCLEOTIDE SEQUENCE [LARGE SCALE GENOMIC DNA]</scope>
    <source>
        <strain evidence="3">CGMCC 1.12471</strain>
    </source>
</reference>
<evidence type="ECO:0000313" key="3">
    <source>
        <dbReference type="Proteomes" id="UP001597347"/>
    </source>
</evidence>
<dbReference type="PANTHER" id="PTHR11236:SF9">
    <property type="entry name" value="ANTHRANILATE SYNTHASE COMPONENT 1"/>
    <property type="match status" value="1"/>
</dbReference>
<feature type="domain" description="Chorismate-utilising enzyme C-terminal" evidence="1">
    <location>
        <begin position="170"/>
        <end position="423"/>
    </location>
</feature>
<protein>
    <submittedName>
        <fullName evidence="2">Anthranilate synthase component I family protein</fullName>
    </submittedName>
</protein>
<dbReference type="SUPFAM" id="SSF56322">
    <property type="entry name" value="ADC synthase"/>
    <property type="match status" value="1"/>
</dbReference>
<keyword evidence="3" id="KW-1185">Reference proteome</keyword>
<organism evidence="2 3">
    <name type="scientific">Amnibacterium endophyticum</name>
    <dbReference type="NCBI Taxonomy" id="2109337"/>
    <lineage>
        <taxon>Bacteria</taxon>
        <taxon>Bacillati</taxon>
        <taxon>Actinomycetota</taxon>
        <taxon>Actinomycetes</taxon>
        <taxon>Micrococcales</taxon>
        <taxon>Microbacteriaceae</taxon>
        <taxon>Amnibacterium</taxon>
    </lineage>
</organism>
<dbReference type="InterPro" id="IPR015890">
    <property type="entry name" value="Chorismate_C"/>
</dbReference>